<dbReference type="OrthoDB" id="9809852at2"/>
<dbReference type="InterPro" id="IPR051673">
    <property type="entry name" value="SSDNA_exonuclease_RecJ"/>
</dbReference>
<protein>
    <recommendedName>
        <fullName evidence="2">Single-stranded-DNA-specific exonuclease RecJ</fullName>
    </recommendedName>
</protein>
<feature type="domain" description="DHHA1" evidence="7">
    <location>
        <begin position="357"/>
        <end position="470"/>
    </location>
</feature>
<keyword evidence="3" id="KW-0540">Nuclease</keyword>
<keyword evidence="10" id="KW-1185">Reference proteome</keyword>
<reference evidence="9 10" key="1">
    <citation type="journal article" date="2017" name="Genome Announc.">
        <title>Complete Genome Sequences of Two Acetylene-Fermenting Pelobacter acetylenicus Strains.</title>
        <authorList>
            <person name="Sutton J.M."/>
            <person name="Baesman S.M."/>
            <person name="Fierst J.L."/>
            <person name="Poret-Peterson A.T."/>
            <person name="Oremland R.S."/>
            <person name="Dunlap D.S."/>
            <person name="Akob D.M."/>
        </authorList>
    </citation>
    <scope>NUCLEOTIDE SEQUENCE [LARGE SCALE GENOMIC DNA]</scope>
    <source>
        <strain evidence="9 10">SFB93</strain>
    </source>
</reference>
<evidence type="ECO:0000256" key="1">
    <source>
        <dbReference type="ARBA" id="ARBA00005915"/>
    </source>
</evidence>
<keyword evidence="5" id="KW-0269">Exonuclease</keyword>
<organism evidence="9 10">
    <name type="scientific">Syntrophotalea acetylenivorans</name>
    <dbReference type="NCBI Taxonomy" id="1842532"/>
    <lineage>
        <taxon>Bacteria</taxon>
        <taxon>Pseudomonadati</taxon>
        <taxon>Thermodesulfobacteriota</taxon>
        <taxon>Desulfuromonadia</taxon>
        <taxon>Desulfuromonadales</taxon>
        <taxon>Syntrophotaleaceae</taxon>
        <taxon>Syntrophotalea</taxon>
    </lineage>
</organism>
<accession>A0A1L3GNF7</accession>
<dbReference type="GO" id="GO:0003676">
    <property type="term" value="F:nucleic acid binding"/>
    <property type="evidence" value="ECO:0007669"/>
    <property type="project" value="InterPro"/>
</dbReference>
<dbReference type="Gene3D" id="3.90.1640.30">
    <property type="match status" value="1"/>
</dbReference>
<dbReference type="STRING" id="1842532.A7E78_04770"/>
<sequence length="595" mass="65236">MVRPVPEVRERQRLDHVFEDLVREGVEPWLADLVAKRVEKSVSVEALFQPSVANIDDPICIPDMDKAVDRIVEAIEEGERCILAVDHDLDGISAASVLWSALVDHFGVDPNNLSVVTSHRLTEGYGITEPVVERILETDATLVISADKGSSDQERIKKIAEAGKDVVVTDHHAVPVEGPPASAFAVVNPARFDSKYDPFVCGAGVAFLTMAKVRTRLLEKNYRPTIPSLVDIIDYVAVATISDCVALRPDKSYINRAMVKRGLALINSEKRACWKVFRQEIGTDVCSEHIAFNLAPTVAAAGRLDWADAGFHFLVAKDIKSARKQWNLLKEENSLRKDIERGVRRKAFAAAREIEGNSIVVYVDDGHSGVHGITASKVVEAYGKPAAIFSPKGAGARNGDQNGVTGKDGRALASGSFRGIDGIHVREALQHVADNHKGLLVGFGGHAGAAGATLSIDDIEQFSVAYEEAISLQVGDRFLRPILWVDGDLDASNLILETVDKLMTLEPWGKDFPYPSFRGQFTVLDVKRVGDGSHLQLKLRMDGKMYKAIWFFAVDEDSMEMPVKVGDDNTFVYMLSENVFRGNRTLQLKVLGIAE</sequence>
<evidence type="ECO:0000313" key="10">
    <source>
        <dbReference type="Proteomes" id="UP000182517"/>
    </source>
</evidence>
<dbReference type="InterPro" id="IPR038763">
    <property type="entry name" value="DHH_sf"/>
</dbReference>
<evidence type="ECO:0000259" key="8">
    <source>
        <dbReference type="Pfam" id="PF17768"/>
    </source>
</evidence>
<evidence type="ECO:0000256" key="5">
    <source>
        <dbReference type="ARBA" id="ARBA00022839"/>
    </source>
</evidence>
<comment type="similarity">
    <text evidence="1">Belongs to the RecJ family.</text>
</comment>
<dbReference type="EMBL" id="CP015519">
    <property type="protein sequence ID" value="APG27208.1"/>
    <property type="molecule type" value="Genomic_DNA"/>
</dbReference>
<dbReference type="InterPro" id="IPR041122">
    <property type="entry name" value="RecJ_OB"/>
</dbReference>
<dbReference type="Pfam" id="PF17768">
    <property type="entry name" value="RecJ_OB"/>
    <property type="match status" value="1"/>
</dbReference>
<dbReference type="PANTHER" id="PTHR30255">
    <property type="entry name" value="SINGLE-STRANDED-DNA-SPECIFIC EXONUCLEASE RECJ"/>
    <property type="match status" value="1"/>
</dbReference>
<dbReference type="InterPro" id="IPR001667">
    <property type="entry name" value="DDH_dom"/>
</dbReference>
<dbReference type="AlphaFoldDB" id="A0A1L3GNF7"/>
<dbReference type="InterPro" id="IPR003156">
    <property type="entry name" value="DHHA1_dom"/>
</dbReference>
<evidence type="ECO:0000256" key="4">
    <source>
        <dbReference type="ARBA" id="ARBA00022801"/>
    </source>
</evidence>
<gene>
    <name evidence="9" type="ORF">A7E78_04770</name>
</gene>
<dbReference type="Proteomes" id="UP000182517">
    <property type="component" value="Chromosome"/>
</dbReference>
<dbReference type="SUPFAM" id="SSF64182">
    <property type="entry name" value="DHH phosphoesterases"/>
    <property type="match status" value="1"/>
</dbReference>
<feature type="domain" description="RecJ OB" evidence="8">
    <location>
        <begin position="485"/>
        <end position="590"/>
    </location>
</feature>
<dbReference type="Pfam" id="PF01368">
    <property type="entry name" value="DHH"/>
    <property type="match status" value="1"/>
</dbReference>
<name>A0A1L3GNF7_9BACT</name>
<keyword evidence="4" id="KW-0378">Hydrolase</keyword>
<evidence type="ECO:0000259" key="7">
    <source>
        <dbReference type="Pfam" id="PF02272"/>
    </source>
</evidence>
<feature type="domain" description="DDH" evidence="6">
    <location>
        <begin position="85"/>
        <end position="218"/>
    </location>
</feature>
<dbReference type="Gene3D" id="3.10.310.30">
    <property type="match status" value="1"/>
</dbReference>
<dbReference type="KEGG" id="pef:A7E78_04770"/>
<dbReference type="GO" id="GO:0004527">
    <property type="term" value="F:exonuclease activity"/>
    <property type="evidence" value="ECO:0007669"/>
    <property type="project" value="UniProtKB-KW"/>
</dbReference>
<dbReference type="RefSeq" id="WP_072283172.1">
    <property type="nucleotide sequence ID" value="NZ_CP015519.1"/>
</dbReference>
<proteinExistence type="inferred from homology"/>
<evidence type="ECO:0000313" key="9">
    <source>
        <dbReference type="EMBL" id="APG27208.1"/>
    </source>
</evidence>
<dbReference type="Pfam" id="PF02272">
    <property type="entry name" value="DHHA1"/>
    <property type="match status" value="1"/>
</dbReference>
<evidence type="ECO:0000259" key="6">
    <source>
        <dbReference type="Pfam" id="PF01368"/>
    </source>
</evidence>
<dbReference type="PANTHER" id="PTHR30255:SF2">
    <property type="entry name" value="SINGLE-STRANDED-DNA-SPECIFIC EXONUCLEASE RECJ"/>
    <property type="match status" value="1"/>
</dbReference>
<evidence type="ECO:0000256" key="2">
    <source>
        <dbReference type="ARBA" id="ARBA00019841"/>
    </source>
</evidence>
<evidence type="ECO:0000256" key="3">
    <source>
        <dbReference type="ARBA" id="ARBA00022722"/>
    </source>
</evidence>